<evidence type="ECO:0000313" key="1">
    <source>
        <dbReference type="EMBL" id="PKY53171.1"/>
    </source>
</evidence>
<evidence type="ECO:0008006" key="3">
    <source>
        <dbReference type="Google" id="ProtNLM"/>
    </source>
</evidence>
<comment type="caution">
    <text evidence="1">The sequence shown here is derived from an EMBL/GenBank/DDBJ whole genome shotgun (WGS) entry which is preliminary data.</text>
</comment>
<dbReference type="VEuPathDB" id="FungiDB:RhiirFUN_010382"/>
<dbReference type="VEuPathDB" id="FungiDB:RhiirA1_399900"/>
<evidence type="ECO:0000313" key="2">
    <source>
        <dbReference type="Proteomes" id="UP000234323"/>
    </source>
</evidence>
<proteinExistence type="predicted"/>
<gene>
    <name evidence="1" type="ORF">RhiirA4_425832</name>
</gene>
<dbReference type="VEuPathDB" id="FungiDB:RhiirFUN_006094"/>
<dbReference type="VEuPathDB" id="FungiDB:RhiirA1_461802"/>
<organism evidence="1 2">
    <name type="scientific">Rhizophagus irregularis</name>
    <dbReference type="NCBI Taxonomy" id="588596"/>
    <lineage>
        <taxon>Eukaryota</taxon>
        <taxon>Fungi</taxon>
        <taxon>Fungi incertae sedis</taxon>
        <taxon>Mucoromycota</taxon>
        <taxon>Glomeromycotina</taxon>
        <taxon>Glomeromycetes</taxon>
        <taxon>Glomerales</taxon>
        <taxon>Glomeraceae</taxon>
        <taxon>Rhizophagus</taxon>
    </lineage>
</organism>
<accession>A0A2I1H2V1</accession>
<dbReference type="Proteomes" id="UP000234323">
    <property type="component" value="Unassembled WGS sequence"/>
</dbReference>
<protein>
    <recommendedName>
        <fullName evidence="3">Transposase domain-containing protein</fullName>
    </recommendedName>
</protein>
<sequence length="895" mass="104694">MNESDNLYDDNNIFLNIPNDSGDFYNISDDDDDQDTNGEFNEKMYDGSKKQNHYSKNTTGPYFPNYTTFLLFLWVTKHQIGLAAYRDFANIVKHSKFNPKDVLLSLATIKKYRDGLPLLPFKGHPVNLNYRNTPSTSKSTGQALIFPLKNILRRILANPQLREHMYFGPGIYCENKREIWHGDLWHKSPLFGEMSFKLNDVVYILSNFITYCDKDTNETCYGRIVSILRVDDTQDTCIKIERILEFDIYIDKFGPFRNAYHAIGGIYLQIGNMKQVLRQKLKNHFLYGFIPYSAASDEVLQPIIKDIQELEKGYELEINNQRVWVSGGLGVITSDLPEGNEQAGVKNHNANYGCRNCMIHHNDLHDIFFDIAKHGRYHHKTTLQIADVKNAQTQTERDFLATEYGIRENPSIFDKVMRDRHLQCPHDPFHCMGGMAREMLQATFEILTAVGEEEFLKTWRNFEFPLIWSRQQNPIIHLGSYFFSDYLRLSMIMPFLINRAISNVTMLNKSFIEHLIKACTITKSRVIDQLLNLWISFSKMVYLVFRKEFSENCFNDLQRNLVQWAVQVAKIFPNIAQLPNFHIQRHFIMHAKNFATLVNIAVPTKEMVHRLYKAIIPHSNKKNIELDFVRRDNCLQTLRFLLDGGTDERYNLTEQFDFNILSKDHCIRLLLDSWYISPKIELERDDDTQITCIDKNYINIRVQGMYKKDDLQTAGLKSILNDDLFAELERSYQDELNCTEHIASRKVKYFKSISYTIVDDDEVVNVNLHVGDVIDILEDVSSDTTDSGENEAKTTISYARIQAIFLHTKDQLEIPFLILDWFISLNTNDLKLCCPRYRLQRSADQTWRRIYVVKWVDHQPNVHFVHQCRKSGCNNGRHDENNVYYVHNIFYYTAI</sequence>
<dbReference type="AlphaFoldDB" id="A0A2I1H2V1"/>
<reference evidence="1 2" key="1">
    <citation type="submission" date="2015-10" db="EMBL/GenBank/DDBJ databases">
        <title>Genome analyses suggest a sexual origin of heterokaryosis in a supposedly ancient asexual fungus.</title>
        <authorList>
            <person name="Ropars J."/>
            <person name="Sedzielewska K."/>
            <person name="Noel J."/>
            <person name="Charron P."/>
            <person name="Farinelli L."/>
            <person name="Marton T."/>
            <person name="Kruger M."/>
            <person name="Pelin A."/>
            <person name="Brachmann A."/>
            <person name="Corradi N."/>
        </authorList>
    </citation>
    <scope>NUCLEOTIDE SEQUENCE [LARGE SCALE GENOMIC DNA]</scope>
    <source>
        <strain evidence="1 2">A4</strain>
    </source>
</reference>
<name>A0A2I1H2V1_9GLOM</name>
<dbReference type="EMBL" id="LLXI01001339">
    <property type="protein sequence ID" value="PKY53171.1"/>
    <property type="molecule type" value="Genomic_DNA"/>
</dbReference>
<dbReference type="VEuPathDB" id="FungiDB:FUN_019077"/>
<keyword evidence="2" id="KW-1185">Reference proteome</keyword>